<dbReference type="Gene3D" id="3.30.420.240">
    <property type="match status" value="1"/>
</dbReference>
<dbReference type="EMBL" id="BARS01034952">
    <property type="protein sequence ID" value="GAG27304.1"/>
    <property type="molecule type" value="Genomic_DNA"/>
</dbReference>
<feature type="non-terminal residue" evidence="3">
    <location>
        <position position="1"/>
    </location>
</feature>
<comment type="caution">
    <text evidence="3">The sequence shown here is derived from an EMBL/GenBank/DDBJ whole genome shotgun (WGS) entry which is preliminary data.</text>
</comment>
<gene>
    <name evidence="3" type="ORF">S01H1_53924</name>
</gene>
<dbReference type="AlphaFoldDB" id="X0W8L0"/>
<dbReference type="InterPro" id="IPR006517">
    <property type="entry name" value="Phage_terminase_lsu-like_C"/>
</dbReference>
<dbReference type="NCBIfam" id="TIGR01630">
    <property type="entry name" value="psiM2_ORF9"/>
    <property type="match status" value="1"/>
</dbReference>
<sequence length="155" mass="18290">QLSDPSAMTVWGETKDHNHYLLDVLNKRMKYPKLKKETIKLWEYYMQFGSGQIAMLIEDKASGQSLIQDLKRSTKIPVIAVKADVNKQVRMSSASPLIEAGRVYLPDKVPWLVEYETQHARFPLWRFDDLVDSTSQYLNWVGKPHYRKMKRKFWK</sequence>
<proteinExistence type="predicted"/>
<dbReference type="InterPro" id="IPR035421">
    <property type="entry name" value="Terminase_6C"/>
</dbReference>
<feature type="domain" description="Terminase large subunit gp17-like C-terminal" evidence="2">
    <location>
        <begin position="3"/>
        <end position="139"/>
    </location>
</feature>
<organism evidence="3">
    <name type="scientific">marine sediment metagenome</name>
    <dbReference type="NCBI Taxonomy" id="412755"/>
    <lineage>
        <taxon>unclassified sequences</taxon>
        <taxon>metagenomes</taxon>
        <taxon>ecological metagenomes</taxon>
    </lineage>
</organism>
<dbReference type="Pfam" id="PF17289">
    <property type="entry name" value="Terminase_6C"/>
    <property type="match status" value="1"/>
</dbReference>
<accession>X0W8L0</accession>
<keyword evidence="1" id="KW-1188">Viral release from host cell</keyword>
<evidence type="ECO:0000256" key="1">
    <source>
        <dbReference type="ARBA" id="ARBA00022612"/>
    </source>
</evidence>
<protein>
    <recommendedName>
        <fullName evidence="2">Terminase large subunit gp17-like C-terminal domain-containing protein</fullName>
    </recommendedName>
</protein>
<evidence type="ECO:0000313" key="3">
    <source>
        <dbReference type="EMBL" id="GAG27304.1"/>
    </source>
</evidence>
<evidence type="ECO:0000259" key="2">
    <source>
        <dbReference type="Pfam" id="PF17289"/>
    </source>
</evidence>
<reference evidence="3" key="1">
    <citation type="journal article" date="2014" name="Front. Microbiol.">
        <title>High frequency of phylogenetically diverse reductive dehalogenase-homologous genes in deep subseafloor sedimentary metagenomes.</title>
        <authorList>
            <person name="Kawai M."/>
            <person name="Futagami T."/>
            <person name="Toyoda A."/>
            <person name="Takaki Y."/>
            <person name="Nishi S."/>
            <person name="Hori S."/>
            <person name="Arai W."/>
            <person name="Tsubouchi T."/>
            <person name="Morono Y."/>
            <person name="Uchiyama I."/>
            <person name="Ito T."/>
            <person name="Fujiyama A."/>
            <person name="Inagaki F."/>
            <person name="Takami H."/>
        </authorList>
    </citation>
    <scope>NUCLEOTIDE SEQUENCE</scope>
    <source>
        <strain evidence="3">Expedition CK06-06</strain>
    </source>
</reference>
<name>X0W8L0_9ZZZZ</name>